<comment type="similarity">
    <text evidence="2">Belongs to the DRC9 family.</text>
</comment>
<proteinExistence type="inferred from homology"/>
<feature type="region of interest" description="Disordered" evidence="11">
    <location>
        <begin position="392"/>
        <end position="415"/>
    </location>
</feature>
<organism evidence="12 13">
    <name type="scientific">Coptotermes formosanus</name>
    <name type="common">Formosan subterranean termite</name>
    <dbReference type="NCBI Taxonomy" id="36987"/>
    <lineage>
        <taxon>Eukaryota</taxon>
        <taxon>Metazoa</taxon>
        <taxon>Ecdysozoa</taxon>
        <taxon>Arthropoda</taxon>
        <taxon>Hexapoda</taxon>
        <taxon>Insecta</taxon>
        <taxon>Pterygota</taxon>
        <taxon>Neoptera</taxon>
        <taxon>Polyneoptera</taxon>
        <taxon>Dictyoptera</taxon>
        <taxon>Blattodea</taxon>
        <taxon>Blattoidea</taxon>
        <taxon>Termitoidae</taxon>
        <taxon>Rhinotermitidae</taxon>
        <taxon>Coptotermes</taxon>
    </lineage>
</organism>
<keyword evidence="10" id="KW-0175">Coiled coil</keyword>
<evidence type="ECO:0000256" key="7">
    <source>
        <dbReference type="ARBA" id="ARBA00023212"/>
    </source>
</evidence>
<evidence type="ECO:0000256" key="3">
    <source>
        <dbReference type="ARBA" id="ARBA00013738"/>
    </source>
</evidence>
<dbReference type="GO" id="GO:0031514">
    <property type="term" value="C:motile cilium"/>
    <property type="evidence" value="ECO:0007669"/>
    <property type="project" value="TreeGrafter"/>
</dbReference>
<keyword evidence="8" id="KW-0966">Cell projection</keyword>
<dbReference type="PANTHER" id="PTHR14871">
    <property type="entry name" value="DYNEIN REGULATORY COMPLEX PROTEIN 9"/>
    <property type="match status" value="1"/>
</dbReference>
<name>A0A6L2PS81_COPFO</name>
<evidence type="ECO:0000256" key="1">
    <source>
        <dbReference type="ARBA" id="ARBA00004611"/>
    </source>
</evidence>
<evidence type="ECO:0000313" key="12">
    <source>
        <dbReference type="EMBL" id="GFG35511.1"/>
    </source>
</evidence>
<feature type="coiled-coil region" evidence="10">
    <location>
        <begin position="295"/>
        <end position="354"/>
    </location>
</feature>
<dbReference type="GO" id="GO:0044782">
    <property type="term" value="P:cilium organization"/>
    <property type="evidence" value="ECO:0007669"/>
    <property type="project" value="TreeGrafter"/>
</dbReference>
<accession>A0A6L2PS81</accession>
<comment type="caution">
    <text evidence="12">The sequence shown here is derived from an EMBL/GenBank/DDBJ whole genome shotgun (WGS) entry which is preliminary data.</text>
</comment>
<keyword evidence="6" id="KW-0969">Cilium</keyword>
<feature type="compositionally biased region" description="Basic and acidic residues" evidence="11">
    <location>
        <begin position="406"/>
        <end position="415"/>
    </location>
</feature>
<dbReference type="PROSITE" id="PS50096">
    <property type="entry name" value="IQ"/>
    <property type="match status" value="1"/>
</dbReference>
<keyword evidence="7" id="KW-0206">Cytoskeleton</keyword>
<dbReference type="EMBL" id="BLKM01000550">
    <property type="protein sequence ID" value="GFG35511.1"/>
    <property type="molecule type" value="Genomic_DNA"/>
</dbReference>
<dbReference type="InterPro" id="IPR042618">
    <property type="entry name" value="IQCG"/>
</dbReference>
<evidence type="ECO:0000256" key="11">
    <source>
        <dbReference type="SAM" id="MobiDB-lite"/>
    </source>
</evidence>
<dbReference type="InterPro" id="IPR000048">
    <property type="entry name" value="IQ_motif_EF-hand-BS"/>
</dbReference>
<keyword evidence="4" id="KW-0963">Cytoplasm</keyword>
<dbReference type="PANTHER" id="PTHR14871:SF1">
    <property type="entry name" value="DYNEIN REGULATORY COMPLEX PROTEIN 9"/>
    <property type="match status" value="1"/>
</dbReference>
<evidence type="ECO:0000256" key="10">
    <source>
        <dbReference type="SAM" id="Coils"/>
    </source>
</evidence>
<reference evidence="13" key="1">
    <citation type="submission" date="2020-01" db="EMBL/GenBank/DDBJ databases">
        <title>Draft genome sequence of the Termite Coptotermes fromosanus.</title>
        <authorList>
            <person name="Itakura S."/>
            <person name="Yosikawa Y."/>
            <person name="Umezawa K."/>
        </authorList>
    </citation>
    <scope>NUCLEOTIDE SEQUENCE [LARGE SCALE GENOMIC DNA]</scope>
</reference>
<feature type="compositionally biased region" description="Basic and acidic residues" evidence="11">
    <location>
        <begin position="9"/>
        <end position="19"/>
    </location>
</feature>
<evidence type="ECO:0000256" key="2">
    <source>
        <dbReference type="ARBA" id="ARBA00008222"/>
    </source>
</evidence>
<gene>
    <name evidence="12" type="ORF">Cfor_09158</name>
</gene>
<evidence type="ECO:0000313" key="13">
    <source>
        <dbReference type="Proteomes" id="UP000502823"/>
    </source>
</evidence>
<feature type="region of interest" description="Disordered" evidence="11">
    <location>
        <begin position="1"/>
        <end position="29"/>
    </location>
</feature>
<dbReference type="Pfam" id="PF00612">
    <property type="entry name" value="IQ"/>
    <property type="match status" value="1"/>
</dbReference>
<dbReference type="InParanoid" id="A0A6L2PS81"/>
<dbReference type="AlphaFoldDB" id="A0A6L2PS81"/>
<comment type="subcellular location">
    <subcellularLocation>
        <location evidence="1">Cytoplasm</location>
        <location evidence="1">Cytoskeleton</location>
        <location evidence="1">Flagellum axoneme</location>
    </subcellularLocation>
</comment>
<dbReference type="GO" id="GO:0005737">
    <property type="term" value="C:cytoplasm"/>
    <property type="evidence" value="ECO:0007669"/>
    <property type="project" value="TreeGrafter"/>
</dbReference>
<evidence type="ECO:0000256" key="4">
    <source>
        <dbReference type="ARBA" id="ARBA00022490"/>
    </source>
</evidence>
<sequence>MQMVWMSRNMEDTTVEERSSSASTTQKKMADIGIKVESTMERKNYRDCPGTFEGTEDMPFFNFSSLHNPKLSKLERIGVMSSLEDCIAQLYILGKSNKETNVPTDMQHSSLKERFSDKGHKNLELDETDGKAQPLRDSKIIMLQRDQDNLQVILQMILDELRYKNSFKMLVEMLEVEAQKQNEETHLISMVKRNMKEINRLHHLLKKELKEGMDKINDKHDIIASLDDAIHDTLFMNDLKFKYVSKWEKAREEQNTARLCQSEKKLECQLTELKDNISMELKCHVEIETYMRQAIANLEADIDKWMEKYDRDLEDKSNELLRLQAKRAIEYKQLEDLTSLYQRHQNEIDAYLAHRKKEAAQAAHDAYLYHVATVIQAWWRGTMVRRGLGPYKKIKKGKDKKGKGKGSKEGSKKKI</sequence>
<protein>
    <recommendedName>
        <fullName evidence="3">Dynein regulatory complex protein 9</fullName>
    </recommendedName>
    <alternativeName>
        <fullName evidence="9">IQ domain-containing protein G</fullName>
    </alternativeName>
</protein>
<dbReference type="Proteomes" id="UP000502823">
    <property type="component" value="Unassembled WGS sequence"/>
</dbReference>
<dbReference type="CDD" id="cd23766">
    <property type="entry name" value="IQCG"/>
    <property type="match status" value="1"/>
</dbReference>
<dbReference type="FunCoup" id="A0A6L2PS81">
    <property type="interactions" value="27"/>
</dbReference>
<evidence type="ECO:0000256" key="8">
    <source>
        <dbReference type="ARBA" id="ARBA00023273"/>
    </source>
</evidence>
<dbReference type="OrthoDB" id="10254713at2759"/>
<evidence type="ECO:0000256" key="6">
    <source>
        <dbReference type="ARBA" id="ARBA00023069"/>
    </source>
</evidence>
<keyword evidence="5" id="KW-0282">Flagellum</keyword>
<feature type="compositionally biased region" description="Basic residues" evidence="11">
    <location>
        <begin position="392"/>
        <end position="405"/>
    </location>
</feature>
<evidence type="ECO:0000256" key="9">
    <source>
        <dbReference type="ARBA" id="ARBA00032183"/>
    </source>
</evidence>
<keyword evidence="13" id="KW-1185">Reference proteome</keyword>
<evidence type="ECO:0000256" key="5">
    <source>
        <dbReference type="ARBA" id="ARBA00022846"/>
    </source>
</evidence>